<comment type="similarity">
    <text evidence="1 6">Belongs to the lysophospholipase family.</text>
</comment>
<feature type="region of interest" description="Disordered" evidence="7">
    <location>
        <begin position="787"/>
        <end position="824"/>
    </location>
</feature>
<dbReference type="GO" id="GO:0004622">
    <property type="term" value="F:phosphatidylcholine lysophospholipase activity"/>
    <property type="evidence" value="ECO:0007669"/>
    <property type="project" value="UniProtKB-EC"/>
</dbReference>
<dbReference type="EMBL" id="CP042189">
    <property type="protein sequence ID" value="QDS70596.1"/>
    <property type="molecule type" value="Genomic_DNA"/>
</dbReference>
<dbReference type="CDD" id="cd00147">
    <property type="entry name" value="cPLA2_like"/>
    <property type="match status" value="1"/>
</dbReference>
<evidence type="ECO:0000259" key="9">
    <source>
        <dbReference type="PROSITE" id="PS51210"/>
    </source>
</evidence>
<feature type="compositionally biased region" description="Basic and acidic residues" evidence="7">
    <location>
        <begin position="813"/>
        <end position="824"/>
    </location>
</feature>
<keyword evidence="11" id="KW-1185">Reference proteome</keyword>
<evidence type="ECO:0000256" key="1">
    <source>
        <dbReference type="ARBA" id="ARBA00008780"/>
    </source>
</evidence>
<dbReference type="Proteomes" id="UP000316270">
    <property type="component" value="Chromosome 5"/>
</dbReference>
<keyword evidence="8" id="KW-0472">Membrane</keyword>
<keyword evidence="8" id="KW-1133">Transmembrane helix</keyword>
<dbReference type="InterPro" id="IPR002642">
    <property type="entry name" value="LysoPLipase_cat_dom"/>
</dbReference>
<comment type="catalytic activity">
    <reaction evidence="6">
        <text>a 1-acyl-sn-glycero-3-phosphocholine + H2O = sn-glycerol 3-phosphocholine + a fatty acid + H(+)</text>
        <dbReference type="Rhea" id="RHEA:15177"/>
        <dbReference type="ChEBI" id="CHEBI:15377"/>
        <dbReference type="ChEBI" id="CHEBI:15378"/>
        <dbReference type="ChEBI" id="CHEBI:16870"/>
        <dbReference type="ChEBI" id="CHEBI:28868"/>
        <dbReference type="ChEBI" id="CHEBI:58168"/>
        <dbReference type="EC" id="3.1.1.5"/>
    </reaction>
</comment>
<dbReference type="PROSITE" id="PS51210">
    <property type="entry name" value="PLA2C"/>
    <property type="match status" value="1"/>
</dbReference>
<dbReference type="AlphaFoldDB" id="A0A517L4M1"/>
<evidence type="ECO:0000256" key="7">
    <source>
        <dbReference type="SAM" id="MobiDB-lite"/>
    </source>
</evidence>
<dbReference type="GO" id="GO:0046475">
    <property type="term" value="P:glycerophospholipid catabolic process"/>
    <property type="evidence" value="ECO:0007669"/>
    <property type="project" value="TreeGrafter"/>
</dbReference>
<dbReference type="SUPFAM" id="SSF52151">
    <property type="entry name" value="FabD/lysophospholipase-like"/>
    <property type="match status" value="1"/>
</dbReference>
<feature type="compositionally biased region" description="Polar residues" evidence="7">
    <location>
        <begin position="105"/>
        <end position="116"/>
    </location>
</feature>
<feature type="region of interest" description="Disordered" evidence="7">
    <location>
        <begin position="621"/>
        <end position="641"/>
    </location>
</feature>
<proteinExistence type="inferred from homology"/>
<dbReference type="GO" id="GO:0005829">
    <property type="term" value="C:cytosol"/>
    <property type="evidence" value="ECO:0007669"/>
    <property type="project" value="TreeGrafter"/>
</dbReference>
<reference evidence="10 11" key="1">
    <citation type="submission" date="2019-07" db="EMBL/GenBank/DDBJ databases">
        <title>Finished genome of Venturia effusa.</title>
        <authorList>
            <person name="Young C.A."/>
            <person name="Cox M.P."/>
            <person name="Ganley A.R.D."/>
            <person name="David W.J."/>
        </authorList>
    </citation>
    <scope>NUCLEOTIDE SEQUENCE [LARGE SCALE GENOMIC DNA]</scope>
    <source>
        <strain evidence="11">albino</strain>
    </source>
</reference>
<feature type="domain" description="PLA2c" evidence="9">
    <location>
        <begin position="200"/>
        <end position="818"/>
    </location>
</feature>
<dbReference type="GO" id="GO:0004623">
    <property type="term" value="F:phospholipase A2 activity"/>
    <property type="evidence" value="ECO:0007669"/>
    <property type="project" value="TreeGrafter"/>
</dbReference>
<dbReference type="EC" id="3.1.1.5" evidence="6"/>
<name>A0A517L4M1_9PEZI</name>
<dbReference type="Pfam" id="PF01735">
    <property type="entry name" value="PLA2_B"/>
    <property type="match status" value="1"/>
</dbReference>
<evidence type="ECO:0000256" key="6">
    <source>
        <dbReference type="RuleBase" id="RU362103"/>
    </source>
</evidence>
<evidence type="ECO:0000256" key="2">
    <source>
        <dbReference type="ARBA" id="ARBA00022801"/>
    </source>
</evidence>
<feature type="compositionally biased region" description="Basic and acidic residues" evidence="7">
    <location>
        <begin position="118"/>
        <end position="134"/>
    </location>
</feature>
<gene>
    <name evidence="10" type="ORF">FKW77_000252</name>
</gene>
<feature type="region of interest" description="Disordered" evidence="7">
    <location>
        <begin position="90"/>
        <end position="135"/>
    </location>
</feature>
<evidence type="ECO:0000313" key="10">
    <source>
        <dbReference type="EMBL" id="QDS70596.1"/>
    </source>
</evidence>
<keyword evidence="3 5" id="KW-0442">Lipid degradation</keyword>
<dbReference type="PANTHER" id="PTHR10728:SF40">
    <property type="entry name" value="PATATIN FAMILY PROTEIN"/>
    <property type="match status" value="1"/>
</dbReference>
<evidence type="ECO:0000256" key="3">
    <source>
        <dbReference type="ARBA" id="ARBA00022963"/>
    </source>
</evidence>
<evidence type="ECO:0000256" key="5">
    <source>
        <dbReference type="PROSITE-ProRule" id="PRU00555"/>
    </source>
</evidence>
<keyword evidence="8" id="KW-0812">Transmembrane</keyword>
<sequence>MYTATWQLRSIRGTARSWYSQRAALNQTWRHRDGHGKSPLLLSHFGALSAAGAILYLYGVDGSKRWLGDRKAKCDGPSQFESRRGASIVVGDANGAPKNPKQHFSAEQITSRTQAPPDQRRASRESVNEIKDETSSQGYGLTLPSVEWSNIGDKITDLVVPDWVKMLPGFIRKMQNEMAMAPGSLAEEIWDQANDPEWNPEILWDCTVRVSDELCKDEKTFLENRKKHTIRALARYLDVSEGQIHPDDVPTIAMCGSGGGLRALVAGSASYLSSREAGLFDCITYTAGVSGSCWLQALFYSSITGQSHGKLIQHLKNRLGVHIAYPPAALAMISSAPTNKYLLSGIVEKLKGVPDADFGIVDIYGLLLAARLLVPKGELRVDSDDLKIGNQRHYIDDGQNPLPIYTAVRHEIPLAEQDEKSPEEAKAKAKREAWFQWFEFTPYEFWCEELQAGIPTWAIGRKFEDGRTVLRENNLALPELHIPLMLGIWGSAFCATLSHYYREIRPVMKTLVGFGGLDAMIAEKDEELIKVHPIDPAAIPNFALGMKDKLPASCPESIFTASHLQLMDAGMSNNLPIYPLLRPGRDVDILIAFDASADVKTDNWLRVADGYARQRGIKGWPLGTGWPTEDQTPKESAADLEAGQAETEAEASEKLAQAAEDDSENFRPAPGTTPKNIDKKELGFCNVWVGTTEERSSEEEPPPSKLVEDDWQLMEPHAGITVIYFPFMKNPKVDGVDPMTSDFMSTWNFVYTPEQIDKVVALARANFDEGAAQTKRAVRAVYERKKAKRLEEEKKHRDRKRSSLLKSGKLGKWQKDGDHGDHFS</sequence>
<keyword evidence="2 5" id="KW-0378">Hydrolase</keyword>
<keyword evidence="4 5" id="KW-0443">Lipid metabolism</keyword>
<dbReference type="InterPro" id="IPR016035">
    <property type="entry name" value="Acyl_Trfase/lysoPLipase"/>
</dbReference>
<feature type="region of interest" description="Disordered" evidence="7">
    <location>
        <begin position="656"/>
        <end position="675"/>
    </location>
</feature>
<evidence type="ECO:0000256" key="4">
    <source>
        <dbReference type="ARBA" id="ARBA00023098"/>
    </source>
</evidence>
<organism evidence="10 11">
    <name type="scientific">Venturia effusa</name>
    <dbReference type="NCBI Taxonomy" id="50376"/>
    <lineage>
        <taxon>Eukaryota</taxon>
        <taxon>Fungi</taxon>
        <taxon>Dikarya</taxon>
        <taxon>Ascomycota</taxon>
        <taxon>Pezizomycotina</taxon>
        <taxon>Dothideomycetes</taxon>
        <taxon>Pleosporomycetidae</taxon>
        <taxon>Venturiales</taxon>
        <taxon>Venturiaceae</taxon>
        <taxon>Venturia</taxon>
    </lineage>
</organism>
<accession>A0A517L4M1</accession>
<dbReference type="PANTHER" id="PTHR10728">
    <property type="entry name" value="CYTOSOLIC PHOSPHOLIPASE A2"/>
    <property type="match status" value="1"/>
</dbReference>
<dbReference type="Gene3D" id="3.40.1090.10">
    <property type="entry name" value="Cytosolic phospholipase A2 catalytic domain"/>
    <property type="match status" value="1"/>
</dbReference>
<dbReference type="SMART" id="SM00022">
    <property type="entry name" value="PLAc"/>
    <property type="match status" value="1"/>
</dbReference>
<evidence type="ECO:0000313" key="11">
    <source>
        <dbReference type="Proteomes" id="UP000316270"/>
    </source>
</evidence>
<dbReference type="OrthoDB" id="6121437at2759"/>
<evidence type="ECO:0000256" key="8">
    <source>
        <dbReference type="SAM" id="Phobius"/>
    </source>
</evidence>
<feature type="transmembrane region" description="Helical" evidence="8">
    <location>
        <begin position="40"/>
        <end position="59"/>
    </location>
</feature>
<protein>
    <recommendedName>
        <fullName evidence="6">Lysophospholipase</fullName>
        <ecNumber evidence="6">3.1.1.5</ecNumber>
    </recommendedName>
</protein>
<dbReference type="STRING" id="50376.A0A517L4M1"/>